<dbReference type="InParanoid" id="F0ZQR1"/>
<keyword evidence="4" id="KW-1185">Reference proteome</keyword>
<feature type="region of interest" description="Disordered" evidence="1">
    <location>
        <begin position="36"/>
        <end position="71"/>
    </location>
</feature>
<dbReference type="Proteomes" id="UP000001064">
    <property type="component" value="Unassembled WGS sequence"/>
</dbReference>
<name>F0ZQR1_DICPU</name>
<dbReference type="KEGG" id="dpp:DICPUDRAFT_154205"/>
<feature type="transmembrane region" description="Helical" evidence="2">
    <location>
        <begin position="7"/>
        <end position="25"/>
    </location>
</feature>
<evidence type="ECO:0000256" key="2">
    <source>
        <dbReference type="SAM" id="Phobius"/>
    </source>
</evidence>
<protein>
    <recommendedName>
        <fullName evidence="5">Glycosyltransferase family 8 protein</fullName>
    </recommendedName>
</protein>
<dbReference type="Gene3D" id="3.90.550.10">
    <property type="entry name" value="Spore Coat Polysaccharide Biosynthesis Protein SpsA, Chain A"/>
    <property type="match status" value="1"/>
</dbReference>
<dbReference type="eggNOG" id="KOG1950">
    <property type="taxonomic scope" value="Eukaryota"/>
</dbReference>
<keyword evidence="2" id="KW-0472">Membrane</keyword>
<keyword evidence="2" id="KW-1133">Transmembrane helix</keyword>
<dbReference type="OMA" id="WLNEKDT"/>
<gene>
    <name evidence="3" type="ORF">DICPUDRAFT_154205</name>
</gene>
<dbReference type="AlphaFoldDB" id="F0ZQR1"/>
<reference evidence="4" key="1">
    <citation type="journal article" date="2011" name="Genome Biol.">
        <title>Comparative genomics of the social amoebae Dictyostelium discoideum and Dictyostelium purpureum.</title>
        <authorList>
            <consortium name="US DOE Joint Genome Institute (JGI-PGF)"/>
            <person name="Sucgang R."/>
            <person name="Kuo A."/>
            <person name="Tian X."/>
            <person name="Salerno W."/>
            <person name="Parikh A."/>
            <person name="Feasley C.L."/>
            <person name="Dalin E."/>
            <person name="Tu H."/>
            <person name="Huang E."/>
            <person name="Barry K."/>
            <person name="Lindquist E."/>
            <person name="Shapiro H."/>
            <person name="Bruce D."/>
            <person name="Schmutz J."/>
            <person name="Salamov A."/>
            <person name="Fey P."/>
            <person name="Gaudet P."/>
            <person name="Anjard C."/>
            <person name="Babu M.M."/>
            <person name="Basu S."/>
            <person name="Bushmanova Y."/>
            <person name="van der Wel H."/>
            <person name="Katoh-Kurasawa M."/>
            <person name="Dinh C."/>
            <person name="Coutinho P.M."/>
            <person name="Saito T."/>
            <person name="Elias M."/>
            <person name="Schaap P."/>
            <person name="Kay R.R."/>
            <person name="Henrissat B."/>
            <person name="Eichinger L."/>
            <person name="Rivero F."/>
            <person name="Putnam N.H."/>
            <person name="West C.M."/>
            <person name="Loomis W.F."/>
            <person name="Chisholm R.L."/>
            <person name="Shaulsky G."/>
            <person name="Strassmann J.E."/>
            <person name="Queller D.C."/>
            <person name="Kuspa A."/>
            <person name="Grigoriev I.V."/>
        </authorList>
    </citation>
    <scope>NUCLEOTIDE SEQUENCE [LARGE SCALE GENOMIC DNA]</scope>
    <source>
        <strain evidence="4">QSDP1</strain>
    </source>
</reference>
<dbReference type="InterPro" id="IPR002495">
    <property type="entry name" value="Glyco_trans_8"/>
</dbReference>
<feature type="compositionally biased region" description="Polar residues" evidence="1">
    <location>
        <begin position="36"/>
        <end position="55"/>
    </location>
</feature>
<proteinExistence type="predicted"/>
<dbReference type="InterPro" id="IPR029044">
    <property type="entry name" value="Nucleotide-diphossugar_trans"/>
</dbReference>
<dbReference type="GO" id="GO:0016757">
    <property type="term" value="F:glycosyltransferase activity"/>
    <property type="evidence" value="ECO:0000318"/>
    <property type="project" value="GO_Central"/>
</dbReference>
<dbReference type="PANTHER" id="PTHR11183">
    <property type="entry name" value="GLYCOGENIN SUBFAMILY MEMBER"/>
    <property type="match status" value="1"/>
</dbReference>
<accession>F0ZQR1</accession>
<dbReference type="OrthoDB" id="18280at2759"/>
<evidence type="ECO:0000313" key="3">
    <source>
        <dbReference type="EMBL" id="EGC33711.1"/>
    </source>
</evidence>
<dbReference type="RefSeq" id="XP_003289750.1">
    <property type="nucleotide sequence ID" value="XM_003289702.1"/>
</dbReference>
<keyword evidence="2" id="KW-0812">Transmembrane</keyword>
<dbReference type="STRING" id="5786.F0ZQR1"/>
<evidence type="ECO:0008006" key="5">
    <source>
        <dbReference type="Google" id="ProtNLM"/>
    </source>
</evidence>
<organism evidence="3 4">
    <name type="scientific">Dictyostelium purpureum</name>
    <name type="common">Slime mold</name>
    <dbReference type="NCBI Taxonomy" id="5786"/>
    <lineage>
        <taxon>Eukaryota</taxon>
        <taxon>Amoebozoa</taxon>
        <taxon>Evosea</taxon>
        <taxon>Eumycetozoa</taxon>
        <taxon>Dictyostelia</taxon>
        <taxon>Dictyosteliales</taxon>
        <taxon>Dictyosteliaceae</taxon>
        <taxon>Dictyostelium</taxon>
    </lineage>
</organism>
<dbReference type="EMBL" id="GL871129">
    <property type="protein sequence ID" value="EGC33711.1"/>
    <property type="molecule type" value="Genomic_DNA"/>
</dbReference>
<dbReference type="InterPro" id="IPR050587">
    <property type="entry name" value="GNT1/Glycosyltrans_8"/>
</dbReference>
<dbReference type="Pfam" id="PF01501">
    <property type="entry name" value="Glyco_transf_8"/>
    <property type="match status" value="1"/>
</dbReference>
<dbReference type="VEuPathDB" id="AmoebaDB:DICPUDRAFT_154205"/>
<sequence>MVQIKKEFIIIITFFIIGVTLYLLIPLESFQLNKTQPENKVTESPTRYSPKQTENPVKEEQPTTTPTATSKRIEKKTNGPVYYLKEVEGLNNDGLRSEFAYSFYITKDNYLCAALITANNIRKWSTNDIVVHLIEYQYNEVIMKNFMDIPNVYFRFVKNVLPKNGNMGSTWEQTWNKFYVFKLIDYKRVVHLDADTYLLKSLDHLFELPDATLALPRAYWLGQPFATSLLMVIKPSYKLYDDIISYGNKHNSGNSWDMDIINDMFKNSPDFIMLPGIYGLLHGEFSTRERHWLGDDYFATWEKAPLFHWSTWKPWNEHENSANVISYGDLYKKTWTLWNDGLFGSAEYKFK</sequence>
<evidence type="ECO:0000256" key="1">
    <source>
        <dbReference type="SAM" id="MobiDB-lite"/>
    </source>
</evidence>
<dbReference type="GeneID" id="10503106"/>
<evidence type="ECO:0000313" key="4">
    <source>
        <dbReference type="Proteomes" id="UP000001064"/>
    </source>
</evidence>
<dbReference type="SUPFAM" id="SSF53448">
    <property type="entry name" value="Nucleotide-diphospho-sugar transferases"/>
    <property type="match status" value="1"/>
</dbReference>